<dbReference type="EMBL" id="JABFUD020000005">
    <property type="protein sequence ID" value="KAI5079326.1"/>
    <property type="molecule type" value="Genomic_DNA"/>
</dbReference>
<reference evidence="1 3" key="1">
    <citation type="submission" date="2021-01" db="EMBL/GenBank/DDBJ databases">
        <title>Adiantum capillus-veneris genome.</title>
        <authorList>
            <person name="Fang Y."/>
            <person name="Liao Q."/>
        </authorList>
    </citation>
    <scope>NUCLEOTIDE SEQUENCE [LARGE SCALE GENOMIC DNA]</scope>
    <source>
        <strain evidence="1">H3</strain>
        <tissue evidence="1">Leaf</tissue>
    </source>
</reference>
<evidence type="ECO:0000313" key="3">
    <source>
        <dbReference type="Proteomes" id="UP000886520"/>
    </source>
</evidence>
<organism evidence="1 3">
    <name type="scientific">Adiantum capillus-veneris</name>
    <name type="common">Maidenhair fern</name>
    <dbReference type="NCBI Taxonomy" id="13818"/>
    <lineage>
        <taxon>Eukaryota</taxon>
        <taxon>Viridiplantae</taxon>
        <taxon>Streptophyta</taxon>
        <taxon>Embryophyta</taxon>
        <taxon>Tracheophyta</taxon>
        <taxon>Polypodiopsida</taxon>
        <taxon>Polypodiidae</taxon>
        <taxon>Polypodiales</taxon>
        <taxon>Pteridineae</taxon>
        <taxon>Pteridaceae</taxon>
        <taxon>Vittarioideae</taxon>
        <taxon>Adiantum</taxon>
    </lineage>
</organism>
<dbReference type="AlphaFoldDB" id="A0A9D4V4Q5"/>
<evidence type="ECO:0000313" key="2">
    <source>
        <dbReference type="EMBL" id="KAI5079327.1"/>
    </source>
</evidence>
<dbReference type="Proteomes" id="UP000886520">
    <property type="component" value="Chromosome 5"/>
</dbReference>
<evidence type="ECO:0000313" key="1">
    <source>
        <dbReference type="EMBL" id="KAI5079326.1"/>
    </source>
</evidence>
<gene>
    <name evidence="1" type="ORF">GOP47_0004805</name>
    <name evidence="2" type="ORF">GOP47_0004806</name>
</gene>
<keyword evidence="3" id="KW-1185">Reference proteome</keyword>
<dbReference type="EMBL" id="JABFUD020000005">
    <property type="protein sequence ID" value="KAI5079327.1"/>
    <property type="molecule type" value="Genomic_DNA"/>
</dbReference>
<name>A0A9D4V4Q5_ADICA</name>
<proteinExistence type="predicted"/>
<sequence>MLLFTSITAQHIRVKPDILVDSGALLLEDSYYHHALMGNHAANPSKISTYRLYLVVSPTTSRV</sequence>
<comment type="caution">
    <text evidence="1">The sequence shown here is derived from an EMBL/GenBank/DDBJ whole genome shotgun (WGS) entry which is preliminary data.</text>
</comment>
<accession>A0A9D4V4Q5</accession>
<protein>
    <submittedName>
        <fullName evidence="1">Uncharacterized protein</fullName>
    </submittedName>
</protein>